<dbReference type="Pfam" id="PF01882">
    <property type="entry name" value="DUF58"/>
    <property type="match status" value="2"/>
</dbReference>
<comment type="caution">
    <text evidence="3">The sequence shown here is derived from an EMBL/GenBank/DDBJ whole genome shotgun (WGS) entry which is preliminary data.</text>
</comment>
<evidence type="ECO:0000313" key="3">
    <source>
        <dbReference type="EMBL" id="GGA73152.1"/>
    </source>
</evidence>
<name>A0A916W7P9_9BACT</name>
<feature type="transmembrane region" description="Helical" evidence="1">
    <location>
        <begin position="53"/>
        <end position="73"/>
    </location>
</feature>
<dbReference type="AlphaFoldDB" id="A0A916W7P9"/>
<dbReference type="RefSeq" id="WP_188759645.1">
    <property type="nucleotide sequence ID" value="NZ_BMJB01000001.1"/>
</dbReference>
<keyword evidence="4" id="KW-1185">Reference proteome</keyword>
<proteinExistence type="predicted"/>
<evidence type="ECO:0000259" key="2">
    <source>
        <dbReference type="Pfam" id="PF01882"/>
    </source>
</evidence>
<feature type="transmembrane region" description="Helical" evidence="1">
    <location>
        <begin position="22"/>
        <end position="47"/>
    </location>
</feature>
<feature type="domain" description="DUF58" evidence="2">
    <location>
        <begin position="222"/>
        <end position="265"/>
    </location>
</feature>
<dbReference type="EMBL" id="BMJB01000001">
    <property type="protein sequence ID" value="GGA73152.1"/>
    <property type="molecule type" value="Genomic_DNA"/>
</dbReference>
<keyword evidence="1" id="KW-1133">Transmembrane helix</keyword>
<keyword evidence="1" id="KW-0472">Membrane</keyword>
<accession>A0A916W7P9</accession>
<evidence type="ECO:0000256" key="1">
    <source>
        <dbReference type="SAM" id="Phobius"/>
    </source>
</evidence>
<dbReference type="PANTHER" id="PTHR33608">
    <property type="entry name" value="BLL2464 PROTEIN"/>
    <property type="match status" value="1"/>
</dbReference>
<dbReference type="InterPro" id="IPR002881">
    <property type="entry name" value="DUF58"/>
</dbReference>
<sequence>MQTLIPPSASGVVRPVGRFGRVFGFGLTTRAILILLGGFLGAVPAFFHAGKPWPMFVWDAVVLVLVLFDLLLLPPPSAITVTRRFIHSPAIGQRSEIQLEVLHDARRPFDVFLTDDLHPSLAAAPLTAYVKAFPREPAVETLNFTPRERGDFSLGRIYLRVRGALGLVERWAVVEMPQAVRVYPSSVRPEESTEFYLIRARQIELQKRRLRMRGMGRDFESLRDYRDSDDLRNISWTATARRAKLIAREFVAERSQQVWIVLDAGRLSQTAVELSNRPALPQSAIRPAVQEETLFSVTQLDQATNAAVMLAQVIGGSGDKFALLAYGRSIQQLLLPGGGPAHLRLFIDLLSSVRSERAEANHLQAASKLKNLQRRHGLVIWITEIAESANTPEILAALAQLERHHVVILVLIRHPELEALASRTPANAEEMYASAAAQEVLDRRRVQIVQLQQQGVLIVETTGAEAGAAAVSKYLEVKAKSLL</sequence>
<feature type="domain" description="DUF58" evidence="2">
    <location>
        <begin position="301"/>
        <end position="420"/>
    </location>
</feature>
<dbReference type="PANTHER" id="PTHR33608:SF3">
    <property type="entry name" value="SLR2013 PROTEIN"/>
    <property type="match status" value="1"/>
</dbReference>
<dbReference type="Proteomes" id="UP000648801">
    <property type="component" value="Unassembled WGS sequence"/>
</dbReference>
<evidence type="ECO:0000313" key="4">
    <source>
        <dbReference type="Proteomes" id="UP000648801"/>
    </source>
</evidence>
<keyword evidence="1" id="KW-0812">Transmembrane</keyword>
<gene>
    <name evidence="3" type="ORF">GCM10011507_25960</name>
</gene>
<reference evidence="3" key="1">
    <citation type="journal article" date="2014" name="Int. J. Syst. Evol. Microbiol.">
        <title>Complete genome sequence of Corynebacterium casei LMG S-19264T (=DSM 44701T), isolated from a smear-ripened cheese.</title>
        <authorList>
            <consortium name="US DOE Joint Genome Institute (JGI-PGF)"/>
            <person name="Walter F."/>
            <person name="Albersmeier A."/>
            <person name="Kalinowski J."/>
            <person name="Ruckert C."/>
        </authorList>
    </citation>
    <scope>NUCLEOTIDE SEQUENCE</scope>
    <source>
        <strain evidence="3">CGMCC 1.15447</strain>
    </source>
</reference>
<organism evidence="3 4">
    <name type="scientific">Edaphobacter acidisoli</name>
    <dbReference type="NCBI Taxonomy" id="2040573"/>
    <lineage>
        <taxon>Bacteria</taxon>
        <taxon>Pseudomonadati</taxon>
        <taxon>Acidobacteriota</taxon>
        <taxon>Terriglobia</taxon>
        <taxon>Terriglobales</taxon>
        <taxon>Acidobacteriaceae</taxon>
        <taxon>Edaphobacter</taxon>
    </lineage>
</organism>
<protein>
    <recommendedName>
        <fullName evidence="2">DUF58 domain-containing protein</fullName>
    </recommendedName>
</protein>
<reference evidence="3" key="2">
    <citation type="submission" date="2020-09" db="EMBL/GenBank/DDBJ databases">
        <authorList>
            <person name="Sun Q."/>
            <person name="Zhou Y."/>
        </authorList>
    </citation>
    <scope>NUCLEOTIDE SEQUENCE</scope>
    <source>
        <strain evidence="3">CGMCC 1.15447</strain>
    </source>
</reference>